<sequence length="97" mass="10579">MAGQRSAATVQRWRGSITEGSLERWHPLAPAAAEALRTAVVAKEAHGRTIHYRGPPSFETFSLFVHPFPATDDDEDLATSHGGDGTTAQRQRLAARR</sequence>
<proteinExistence type="predicted"/>
<protein>
    <submittedName>
        <fullName evidence="2">Uncharacterized protein</fullName>
    </submittedName>
</protein>
<gene>
    <name evidence="2" type="ORF">PIB30_036712</name>
</gene>
<feature type="compositionally biased region" description="Low complexity" evidence="1">
    <location>
        <begin position="88"/>
        <end position="97"/>
    </location>
</feature>
<evidence type="ECO:0000256" key="1">
    <source>
        <dbReference type="SAM" id="MobiDB-lite"/>
    </source>
</evidence>
<evidence type="ECO:0000313" key="3">
    <source>
        <dbReference type="Proteomes" id="UP001341840"/>
    </source>
</evidence>
<keyword evidence="3" id="KW-1185">Reference proteome</keyword>
<comment type="caution">
    <text evidence="2">The sequence shown here is derived from an EMBL/GenBank/DDBJ whole genome shotgun (WGS) entry which is preliminary data.</text>
</comment>
<name>A0ABU6ZAG7_9FABA</name>
<evidence type="ECO:0000313" key="2">
    <source>
        <dbReference type="EMBL" id="MED6219552.1"/>
    </source>
</evidence>
<feature type="region of interest" description="Disordered" evidence="1">
    <location>
        <begin position="72"/>
        <end position="97"/>
    </location>
</feature>
<dbReference type="EMBL" id="JASCZI010272041">
    <property type="protein sequence ID" value="MED6219552.1"/>
    <property type="molecule type" value="Genomic_DNA"/>
</dbReference>
<reference evidence="2 3" key="1">
    <citation type="journal article" date="2023" name="Plants (Basel)">
        <title>Bridging the Gap: Combining Genomics and Transcriptomics Approaches to Understand Stylosanthes scabra, an Orphan Legume from the Brazilian Caatinga.</title>
        <authorList>
            <person name="Ferreira-Neto J.R.C."/>
            <person name="da Silva M.D."/>
            <person name="Binneck E."/>
            <person name="de Melo N.F."/>
            <person name="da Silva R.H."/>
            <person name="de Melo A.L.T.M."/>
            <person name="Pandolfi V."/>
            <person name="Bustamante F.O."/>
            <person name="Brasileiro-Vidal A.C."/>
            <person name="Benko-Iseppon A.M."/>
        </authorList>
    </citation>
    <scope>NUCLEOTIDE SEQUENCE [LARGE SCALE GENOMIC DNA]</scope>
    <source>
        <tissue evidence="2">Leaves</tissue>
    </source>
</reference>
<accession>A0ABU6ZAG7</accession>
<dbReference type="Proteomes" id="UP001341840">
    <property type="component" value="Unassembled WGS sequence"/>
</dbReference>
<organism evidence="2 3">
    <name type="scientific">Stylosanthes scabra</name>
    <dbReference type="NCBI Taxonomy" id="79078"/>
    <lineage>
        <taxon>Eukaryota</taxon>
        <taxon>Viridiplantae</taxon>
        <taxon>Streptophyta</taxon>
        <taxon>Embryophyta</taxon>
        <taxon>Tracheophyta</taxon>
        <taxon>Spermatophyta</taxon>
        <taxon>Magnoliopsida</taxon>
        <taxon>eudicotyledons</taxon>
        <taxon>Gunneridae</taxon>
        <taxon>Pentapetalae</taxon>
        <taxon>rosids</taxon>
        <taxon>fabids</taxon>
        <taxon>Fabales</taxon>
        <taxon>Fabaceae</taxon>
        <taxon>Papilionoideae</taxon>
        <taxon>50 kb inversion clade</taxon>
        <taxon>dalbergioids sensu lato</taxon>
        <taxon>Dalbergieae</taxon>
        <taxon>Pterocarpus clade</taxon>
        <taxon>Stylosanthes</taxon>
    </lineage>
</organism>